<accession>A0AAD6RFD9</accession>
<evidence type="ECO:0000313" key="2">
    <source>
        <dbReference type="EMBL" id="KAJ7007995.1"/>
    </source>
</evidence>
<protein>
    <submittedName>
        <fullName evidence="2">Uncharacterized protein</fullName>
    </submittedName>
</protein>
<dbReference type="AlphaFoldDB" id="A0AAD6RFD9"/>
<comment type="caution">
    <text evidence="2">The sequence shown here is derived from an EMBL/GenBank/DDBJ whole genome shotgun (WGS) entry which is preliminary data.</text>
</comment>
<keyword evidence="3" id="KW-1185">Reference proteome</keyword>
<reference evidence="2" key="1">
    <citation type="journal article" date="2023" name="Mol. Ecol. Resour.">
        <title>Chromosome-level genome assembly of a triploid poplar Populus alba 'Berolinensis'.</title>
        <authorList>
            <person name="Chen S."/>
            <person name="Yu Y."/>
            <person name="Wang X."/>
            <person name="Wang S."/>
            <person name="Zhang T."/>
            <person name="Zhou Y."/>
            <person name="He R."/>
            <person name="Meng N."/>
            <person name="Wang Y."/>
            <person name="Liu W."/>
            <person name="Liu Z."/>
            <person name="Liu J."/>
            <person name="Guo Q."/>
            <person name="Huang H."/>
            <person name="Sederoff R.R."/>
            <person name="Wang G."/>
            <person name="Qu G."/>
            <person name="Chen S."/>
        </authorList>
    </citation>
    <scope>NUCLEOTIDE SEQUENCE</scope>
    <source>
        <strain evidence="2">SC-2020</strain>
    </source>
</reference>
<gene>
    <name evidence="1" type="ORF">NC653_006885</name>
    <name evidence="2" type="ORF">NC653_006887</name>
</gene>
<evidence type="ECO:0000313" key="1">
    <source>
        <dbReference type="EMBL" id="KAJ7007992.1"/>
    </source>
</evidence>
<dbReference type="EMBL" id="JAQIZT010000002">
    <property type="protein sequence ID" value="KAJ7007995.1"/>
    <property type="molecule type" value="Genomic_DNA"/>
</dbReference>
<dbReference type="Proteomes" id="UP001164929">
    <property type="component" value="Chromosome 2"/>
</dbReference>
<sequence>MCSLLRAANLFLSTGSCSKEMKRSQQTRDDMKQKTGTHRLQQNICELIPMSF</sequence>
<organism evidence="2 3">
    <name type="scientific">Populus alba x Populus x berolinensis</name>
    <dbReference type="NCBI Taxonomy" id="444605"/>
    <lineage>
        <taxon>Eukaryota</taxon>
        <taxon>Viridiplantae</taxon>
        <taxon>Streptophyta</taxon>
        <taxon>Embryophyta</taxon>
        <taxon>Tracheophyta</taxon>
        <taxon>Spermatophyta</taxon>
        <taxon>Magnoliopsida</taxon>
        <taxon>eudicotyledons</taxon>
        <taxon>Gunneridae</taxon>
        <taxon>Pentapetalae</taxon>
        <taxon>rosids</taxon>
        <taxon>fabids</taxon>
        <taxon>Malpighiales</taxon>
        <taxon>Salicaceae</taxon>
        <taxon>Saliceae</taxon>
        <taxon>Populus</taxon>
    </lineage>
</organism>
<name>A0AAD6RFD9_9ROSI</name>
<evidence type="ECO:0000313" key="3">
    <source>
        <dbReference type="Proteomes" id="UP001164929"/>
    </source>
</evidence>
<dbReference type="EMBL" id="JAQIZT010000002">
    <property type="protein sequence ID" value="KAJ7007992.1"/>
    <property type="molecule type" value="Genomic_DNA"/>
</dbReference>
<proteinExistence type="predicted"/>
<dbReference type="PROSITE" id="PS51257">
    <property type="entry name" value="PROKAR_LIPOPROTEIN"/>
    <property type="match status" value="1"/>
</dbReference>